<dbReference type="CDD" id="cd02164">
    <property type="entry name" value="PPAT_CoAS"/>
    <property type="match status" value="1"/>
</dbReference>
<name>A0ABP1ARC0_9BRYO</name>
<accession>A0ABP1ARC0</accession>
<feature type="compositionally biased region" description="Low complexity" evidence="2">
    <location>
        <begin position="173"/>
        <end position="182"/>
    </location>
</feature>
<gene>
    <name evidence="4" type="ORF">CSSPJE1EN2_LOCUS8129</name>
</gene>
<evidence type="ECO:0000313" key="4">
    <source>
        <dbReference type="EMBL" id="CAK9865134.1"/>
    </source>
</evidence>
<proteinExistence type="predicted"/>
<protein>
    <recommendedName>
        <fullName evidence="3">Cytidyltransferase-like domain-containing protein</fullName>
    </recommendedName>
</protein>
<reference evidence="4" key="1">
    <citation type="submission" date="2024-03" db="EMBL/GenBank/DDBJ databases">
        <authorList>
            <consortium name="ELIXIR-Norway"/>
            <consortium name="Elixir Norway"/>
        </authorList>
    </citation>
    <scope>NUCLEOTIDE SEQUENCE</scope>
</reference>
<organism evidence="4 5">
    <name type="scientific">Sphagnum jensenii</name>
    <dbReference type="NCBI Taxonomy" id="128206"/>
    <lineage>
        <taxon>Eukaryota</taxon>
        <taxon>Viridiplantae</taxon>
        <taxon>Streptophyta</taxon>
        <taxon>Embryophyta</taxon>
        <taxon>Bryophyta</taxon>
        <taxon>Sphagnophytina</taxon>
        <taxon>Sphagnopsida</taxon>
        <taxon>Sphagnales</taxon>
        <taxon>Sphagnaceae</taxon>
        <taxon>Sphagnum</taxon>
    </lineage>
</organism>
<dbReference type="PANTHER" id="PTHR10695:SF46">
    <property type="entry name" value="BIFUNCTIONAL COENZYME A SYNTHASE-RELATED"/>
    <property type="match status" value="1"/>
</dbReference>
<evidence type="ECO:0000256" key="1">
    <source>
        <dbReference type="ARBA" id="ARBA00004724"/>
    </source>
</evidence>
<feature type="domain" description="Cytidyltransferase-like" evidence="3">
    <location>
        <begin position="31"/>
        <end position="171"/>
    </location>
</feature>
<dbReference type="NCBIfam" id="NF001985">
    <property type="entry name" value="PRK00777.1"/>
    <property type="match status" value="1"/>
</dbReference>
<dbReference type="NCBIfam" id="TIGR00125">
    <property type="entry name" value="cyt_tran_rel"/>
    <property type="match status" value="1"/>
</dbReference>
<dbReference type="InterPro" id="IPR004821">
    <property type="entry name" value="Cyt_trans-like"/>
</dbReference>
<keyword evidence="5" id="KW-1185">Reference proteome</keyword>
<dbReference type="Pfam" id="PF01467">
    <property type="entry name" value="CTP_transf_like"/>
    <property type="match status" value="1"/>
</dbReference>
<evidence type="ECO:0000256" key="2">
    <source>
        <dbReference type="SAM" id="MobiDB-lite"/>
    </source>
</evidence>
<dbReference type="Gene3D" id="3.40.50.620">
    <property type="entry name" value="HUPs"/>
    <property type="match status" value="1"/>
</dbReference>
<evidence type="ECO:0000259" key="3">
    <source>
        <dbReference type="Pfam" id="PF01467"/>
    </source>
</evidence>
<sequence>MAEGILSASMDEEPATTTTTIQQHNLFSAVVLGGTFDRLHAGHHLLLKAAAELARELVVVGISTGPMLVNKELAHLIQPFDVRRAAVEKYIKSVKPGLEVQIEPIVDAYGPSITDEALEAIVVSQETMKGGEAVNKKRAERGLSQLQVKVVDLVVEEGCSEKVSSTLLRQRDAQQQQQQKMQETQDHNNTSVVNKSYDSQPINGIETLLLHAANGHVEALVPTS</sequence>
<dbReference type="EMBL" id="OZ023716">
    <property type="protein sequence ID" value="CAK9865134.1"/>
    <property type="molecule type" value="Genomic_DNA"/>
</dbReference>
<comment type="pathway">
    <text evidence="1">Cofactor biosynthesis; coenzyme A biosynthesis.</text>
</comment>
<dbReference type="Proteomes" id="UP001497522">
    <property type="component" value="Chromosome 15"/>
</dbReference>
<dbReference type="PANTHER" id="PTHR10695">
    <property type="entry name" value="DEPHOSPHO-COA KINASE-RELATED"/>
    <property type="match status" value="1"/>
</dbReference>
<dbReference type="SUPFAM" id="SSF52374">
    <property type="entry name" value="Nucleotidylyl transferase"/>
    <property type="match status" value="1"/>
</dbReference>
<evidence type="ECO:0000313" key="5">
    <source>
        <dbReference type="Proteomes" id="UP001497522"/>
    </source>
</evidence>
<dbReference type="InterPro" id="IPR014729">
    <property type="entry name" value="Rossmann-like_a/b/a_fold"/>
</dbReference>
<feature type="region of interest" description="Disordered" evidence="2">
    <location>
        <begin position="172"/>
        <end position="195"/>
    </location>
</feature>